<dbReference type="AlphaFoldDB" id="A0A4R5E1F1"/>
<dbReference type="OrthoDB" id="798931at2"/>
<gene>
    <name evidence="1" type="ORF">E0F88_02950</name>
</gene>
<keyword evidence="2" id="KW-1185">Reference proteome</keyword>
<dbReference type="RefSeq" id="WP_131956487.1">
    <property type="nucleotide sequence ID" value="NZ_SMFL01000001.1"/>
</dbReference>
<evidence type="ECO:0000313" key="2">
    <source>
        <dbReference type="Proteomes" id="UP000294850"/>
    </source>
</evidence>
<sequence>MATTQQASNGTLSEIQISLLRLFDQGISDSETLELRKILMDFFDQGLRKELEEVLKIKEYSDEDYRKMLSSDKSFVK</sequence>
<protein>
    <submittedName>
        <fullName evidence="1">Uncharacterized protein</fullName>
    </submittedName>
</protein>
<accession>A0A4R5E1F1</accession>
<dbReference type="EMBL" id="SMFL01000001">
    <property type="protein sequence ID" value="TDE18511.1"/>
    <property type="molecule type" value="Genomic_DNA"/>
</dbReference>
<comment type="caution">
    <text evidence="1">The sequence shown here is derived from an EMBL/GenBank/DDBJ whole genome shotgun (WGS) entry which is preliminary data.</text>
</comment>
<organism evidence="1 2">
    <name type="scientific">Dyadobacter psychrotolerans</name>
    <dbReference type="NCBI Taxonomy" id="2541721"/>
    <lineage>
        <taxon>Bacteria</taxon>
        <taxon>Pseudomonadati</taxon>
        <taxon>Bacteroidota</taxon>
        <taxon>Cytophagia</taxon>
        <taxon>Cytophagales</taxon>
        <taxon>Spirosomataceae</taxon>
        <taxon>Dyadobacter</taxon>
    </lineage>
</organism>
<evidence type="ECO:0000313" key="1">
    <source>
        <dbReference type="EMBL" id="TDE18511.1"/>
    </source>
</evidence>
<dbReference type="Proteomes" id="UP000294850">
    <property type="component" value="Unassembled WGS sequence"/>
</dbReference>
<name>A0A4R5E1F1_9BACT</name>
<proteinExistence type="predicted"/>
<reference evidence="1 2" key="1">
    <citation type="submission" date="2019-03" db="EMBL/GenBank/DDBJ databases">
        <title>Dyadobacter AR-3-6 sp. nov., isolated from arctic soil.</title>
        <authorList>
            <person name="Chaudhary D.K."/>
        </authorList>
    </citation>
    <scope>NUCLEOTIDE SEQUENCE [LARGE SCALE GENOMIC DNA]</scope>
    <source>
        <strain evidence="1 2">AR-3-6</strain>
    </source>
</reference>